<name>A0ABV2VW12_9ACTN</name>
<sequence length="238" mass="26402">MRTVSRVGGSDYADYLNLELLLQLQHPRCSRIDRWVHGDEHFFIVVHQCSELMLRQILIDLKDAGDAMTPPSDGDLRWCIDNLKRSAESLRLLGSLMSALHFMRVKSFASFRPLLGKASGAQSSQFRELRLVLGLSGNRDGALFDAFRKLVSDRGCELGDVFSQLDVDHVLHRIAEAMLNLSEAVWQCLTEHVRLAAWMLGDAAGTGGSSGVGYLEKRIAAPFEPLWRARSVAHVGGA</sequence>
<dbReference type="EMBL" id="JBEXRX010000200">
    <property type="protein sequence ID" value="MEU0156557.1"/>
    <property type="molecule type" value="Genomic_DNA"/>
</dbReference>
<reference evidence="1 2" key="1">
    <citation type="submission" date="2024-06" db="EMBL/GenBank/DDBJ databases">
        <title>The Natural Products Discovery Center: Release of the First 8490 Sequenced Strains for Exploring Actinobacteria Biosynthetic Diversity.</title>
        <authorList>
            <person name="Kalkreuter E."/>
            <person name="Kautsar S.A."/>
            <person name="Yang D."/>
            <person name="Bader C.D."/>
            <person name="Teijaro C.N."/>
            <person name="Fluegel L."/>
            <person name="Davis C.M."/>
            <person name="Simpson J.R."/>
            <person name="Lauterbach L."/>
            <person name="Steele A.D."/>
            <person name="Gui C."/>
            <person name="Meng S."/>
            <person name="Li G."/>
            <person name="Viehrig K."/>
            <person name="Ye F."/>
            <person name="Su P."/>
            <person name="Kiefer A.F."/>
            <person name="Nichols A."/>
            <person name="Cepeda A.J."/>
            <person name="Yan W."/>
            <person name="Fan B."/>
            <person name="Jiang Y."/>
            <person name="Adhikari A."/>
            <person name="Zheng C.-J."/>
            <person name="Schuster L."/>
            <person name="Cowan T.M."/>
            <person name="Smanski M.J."/>
            <person name="Chevrette M.G."/>
            <person name="De Carvalho L.P.S."/>
            <person name="Shen B."/>
        </authorList>
    </citation>
    <scope>NUCLEOTIDE SEQUENCE [LARGE SCALE GENOMIC DNA]</scope>
    <source>
        <strain evidence="1 2">NPDC006286</strain>
    </source>
</reference>
<evidence type="ECO:0000313" key="1">
    <source>
        <dbReference type="EMBL" id="MEU0156557.1"/>
    </source>
</evidence>
<gene>
    <name evidence="1" type="ORF">ABZ071_32695</name>
</gene>
<dbReference type="InterPro" id="IPR037217">
    <property type="entry name" value="Trp/Indoleamine_2_3_dOase-like"/>
</dbReference>
<comment type="caution">
    <text evidence="1">The sequence shown here is derived from an EMBL/GenBank/DDBJ whole genome shotgun (WGS) entry which is preliminary data.</text>
</comment>
<dbReference type="Pfam" id="PF03301">
    <property type="entry name" value="Trp_dioxygenase"/>
    <property type="match status" value="1"/>
</dbReference>
<keyword evidence="2" id="KW-1185">Reference proteome</keyword>
<dbReference type="InterPro" id="IPR004981">
    <property type="entry name" value="Trp_2_3_dOase"/>
</dbReference>
<dbReference type="RefSeq" id="WP_355668062.1">
    <property type="nucleotide sequence ID" value="NZ_JBEXRX010000200.1"/>
</dbReference>
<dbReference type="PANTHER" id="PTHR10138">
    <property type="entry name" value="TRYPTOPHAN 2,3-DIOXYGENASE"/>
    <property type="match status" value="1"/>
</dbReference>
<accession>A0ABV2VW12</accession>
<dbReference type="Proteomes" id="UP001550348">
    <property type="component" value="Unassembled WGS sequence"/>
</dbReference>
<organism evidence="1 2">
    <name type="scientific">Micromonospora fulviviridis</name>
    <dbReference type="NCBI Taxonomy" id="47860"/>
    <lineage>
        <taxon>Bacteria</taxon>
        <taxon>Bacillati</taxon>
        <taxon>Actinomycetota</taxon>
        <taxon>Actinomycetes</taxon>
        <taxon>Micromonosporales</taxon>
        <taxon>Micromonosporaceae</taxon>
        <taxon>Micromonospora</taxon>
    </lineage>
</organism>
<dbReference type="SUPFAM" id="SSF140959">
    <property type="entry name" value="Indolic compounds 2,3-dioxygenase-like"/>
    <property type="match status" value="1"/>
</dbReference>
<dbReference type="PANTHER" id="PTHR10138:SF0">
    <property type="entry name" value="TRYPTOPHAN 2,3-DIOXYGENASE"/>
    <property type="match status" value="1"/>
</dbReference>
<proteinExistence type="predicted"/>
<dbReference type="Gene3D" id="1.20.58.480">
    <property type="match status" value="2"/>
</dbReference>
<protein>
    <submittedName>
        <fullName evidence="1">Tryptophan 2,3-dioxygenase family protein</fullName>
    </submittedName>
</protein>
<evidence type="ECO:0000313" key="2">
    <source>
        <dbReference type="Proteomes" id="UP001550348"/>
    </source>
</evidence>